<reference evidence="2" key="1">
    <citation type="journal article" date="2014" name="Front. Microbiol.">
        <title>High frequency of phylogenetically diverse reductive dehalogenase-homologous genes in deep subseafloor sedimentary metagenomes.</title>
        <authorList>
            <person name="Kawai M."/>
            <person name="Futagami T."/>
            <person name="Toyoda A."/>
            <person name="Takaki Y."/>
            <person name="Nishi S."/>
            <person name="Hori S."/>
            <person name="Arai W."/>
            <person name="Tsubouchi T."/>
            <person name="Morono Y."/>
            <person name="Uchiyama I."/>
            <person name="Ito T."/>
            <person name="Fujiyama A."/>
            <person name="Inagaki F."/>
            <person name="Takami H."/>
        </authorList>
    </citation>
    <scope>NUCLEOTIDE SEQUENCE</scope>
    <source>
        <strain evidence="2">Expedition CK06-06</strain>
    </source>
</reference>
<feature type="domain" description="TaqI-like C-terminal specificity" evidence="1">
    <location>
        <begin position="3"/>
        <end position="53"/>
    </location>
</feature>
<evidence type="ECO:0000313" key="2">
    <source>
        <dbReference type="EMBL" id="GAI65509.1"/>
    </source>
</evidence>
<proteinExistence type="predicted"/>
<sequence>MRDNTHILLPKSNEFSLKYVLSVLNSKLSNFIYWTVNPEKGEALAQVKLFHLGLLCFPKINTEAQQPFVEKADLLLTSNKKFQERKNKFLSRTNDNFEIKKVSKKLDDFYDYDFKTFVAELKKQKIKLSLIQQDEWEEYFNAYKNEINQLQYEINITDKKIDQMVYELYGLTEEEIKIVEGK</sequence>
<evidence type="ECO:0000259" key="1">
    <source>
        <dbReference type="Pfam" id="PF12950"/>
    </source>
</evidence>
<dbReference type="Pfam" id="PF12950">
    <property type="entry name" value="TaqI_C"/>
    <property type="match status" value="1"/>
</dbReference>
<name>X1SCN7_9ZZZZ</name>
<comment type="caution">
    <text evidence="2">The sequence shown here is derived from an EMBL/GenBank/DDBJ whole genome shotgun (WGS) entry which is preliminary data.</text>
</comment>
<dbReference type="EMBL" id="BARW01001928">
    <property type="protein sequence ID" value="GAI65509.1"/>
    <property type="molecule type" value="Genomic_DNA"/>
</dbReference>
<accession>X1SCN7</accession>
<dbReference type="InterPro" id="IPR025931">
    <property type="entry name" value="TaqI_C"/>
</dbReference>
<dbReference type="AlphaFoldDB" id="X1SCN7"/>
<organism evidence="2">
    <name type="scientific">marine sediment metagenome</name>
    <dbReference type="NCBI Taxonomy" id="412755"/>
    <lineage>
        <taxon>unclassified sequences</taxon>
        <taxon>metagenomes</taxon>
        <taxon>ecological metagenomes</taxon>
    </lineage>
</organism>
<gene>
    <name evidence="2" type="ORF">S12H4_05726</name>
</gene>
<protein>
    <recommendedName>
        <fullName evidence="1">TaqI-like C-terminal specificity domain-containing protein</fullName>
    </recommendedName>
</protein>